<dbReference type="KEGG" id="tav:G4V39_03880"/>
<accession>A0A6G7PV52</accession>
<proteinExistence type="predicted"/>
<protein>
    <submittedName>
        <fullName evidence="1">Uncharacterized protein</fullName>
    </submittedName>
</protein>
<keyword evidence="2" id="KW-1185">Reference proteome</keyword>
<dbReference type="Proteomes" id="UP000502179">
    <property type="component" value="Chromosome"/>
</dbReference>
<reference evidence="1 2" key="1">
    <citation type="submission" date="2020-02" db="EMBL/GenBank/DDBJ databases">
        <title>Genome analysis of Thermosulfuriphilus ammonigenes ST65T, an anaerobic thermophilic chemolithoautotrophic bacterium isolated from a deep-sea hydrothermal vent.</title>
        <authorList>
            <person name="Slobodkina G."/>
            <person name="Allioux M."/>
            <person name="Merkel A."/>
            <person name="Alain K."/>
            <person name="Jebbar M."/>
            <person name="Slobodkin A."/>
        </authorList>
    </citation>
    <scope>NUCLEOTIDE SEQUENCE [LARGE SCALE GENOMIC DNA]</scope>
    <source>
        <strain evidence="1 2">ST65</strain>
    </source>
</reference>
<organism evidence="1 2">
    <name type="scientific">Thermosulfuriphilus ammonigenes</name>
    <dbReference type="NCBI Taxonomy" id="1936021"/>
    <lineage>
        <taxon>Bacteria</taxon>
        <taxon>Pseudomonadati</taxon>
        <taxon>Thermodesulfobacteriota</taxon>
        <taxon>Thermodesulfobacteria</taxon>
        <taxon>Thermodesulfobacteriales</taxon>
        <taxon>Thermodesulfobacteriaceae</taxon>
        <taxon>Thermosulfuriphilus</taxon>
    </lineage>
</organism>
<dbReference type="RefSeq" id="WP_166031687.1">
    <property type="nucleotide sequence ID" value="NZ_CP048877.1"/>
</dbReference>
<gene>
    <name evidence="1" type="ORF">G4V39_03880</name>
</gene>
<sequence length="141" mass="16983">MQQLRFEKQQIINQISTLKADLDAKENELGKLNRQLQFASKAAILNRLYYFSDKLINAYLLHITTHKSEEFDVIEVAKKILHTHKKDSENIYEKQAYVFYSYVNKHEDEKFFGDKIIEFAIMLPFEYKFQKIKTYKKNNKY</sequence>
<dbReference type="EMBL" id="CP048877">
    <property type="protein sequence ID" value="QIJ71467.1"/>
    <property type="molecule type" value="Genomic_DNA"/>
</dbReference>
<evidence type="ECO:0000313" key="2">
    <source>
        <dbReference type="Proteomes" id="UP000502179"/>
    </source>
</evidence>
<evidence type="ECO:0000313" key="1">
    <source>
        <dbReference type="EMBL" id="QIJ71467.1"/>
    </source>
</evidence>
<dbReference type="AlphaFoldDB" id="A0A6G7PV52"/>
<name>A0A6G7PV52_9BACT</name>